<sequence>MFPRYSRRAARGFTLIELMVVVVIVAVLASIAIPSYQNYVKSSHAKAAAGDLVALGLVMENIYQRRLRYPYDTSTGLPDGVNLPTTSTDGTIRYVNGVDSKSALPANSLWQPAEADNFTYTLSVLKTGKDKGRTYKLTATGRGNTLNSNCVLTLNNGNVRTSNDGPGCGGLASW</sequence>
<dbReference type="Gene3D" id="3.30.700.10">
    <property type="entry name" value="Glycoprotein, Type 4 Pilin"/>
    <property type="match status" value="1"/>
</dbReference>
<dbReference type="PROSITE" id="PS00409">
    <property type="entry name" value="PROKAR_NTER_METHYL"/>
    <property type="match status" value="1"/>
</dbReference>
<keyword evidence="1" id="KW-0472">Membrane</keyword>
<gene>
    <name evidence="2" type="ORF">EZI54_11410</name>
</gene>
<dbReference type="PANTHER" id="PTHR30093">
    <property type="entry name" value="GENERAL SECRETION PATHWAY PROTEIN G"/>
    <property type="match status" value="1"/>
</dbReference>
<name>A0ABY1ZK54_9GAMM</name>
<reference evidence="2 3" key="1">
    <citation type="submission" date="2019-02" db="EMBL/GenBank/DDBJ databases">
        <title>Marinobacter halodurans sp. nov., a marine bacterium isolated from sea tidal flat.</title>
        <authorList>
            <person name="Yoo Y."/>
            <person name="Lee D.W."/>
            <person name="Kim B.S."/>
            <person name="Kim J.-J."/>
        </authorList>
    </citation>
    <scope>NUCLEOTIDE SEQUENCE [LARGE SCALE GENOMIC DNA]</scope>
    <source>
        <strain evidence="2 3">YJ-S3-2</strain>
    </source>
</reference>
<dbReference type="Pfam" id="PF16732">
    <property type="entry name" value="ComP_DUS"/>
    <property type="match status" value="1"/>
</dbReference>
<evidence type="ECO:0000313" key="2">
    <source>
        <dbReference type="EMBL" id="TBW55504.1"/>
    </source>
</evidence>
<comment type="caution">
    <text evidence="2">The sequence shown here is derived from an EMBL/GenBank/DDBJ whole genome shotgun (WGS) entry which is preliminary data.</text>
</comment>
<dbReference type="InterPro" id="IPR031982">
    <property type="entry name" value="PilE-like"/>
</dbReference>
<dbReference type="RefSeq" id="WP_131482090.1">
    <property type="nucleotide sequence ID" value="NZ_SJDL01000016.1"/>
</dbReference>
<dbReference type="EMBL" id="SJDL01000016">
    <property type="protein sequence ID" value="TBW55504.1"/>
    <property type="molecule type" value="Genomic_DNA"/>
</dbReference>
<keyword evidence="1" id="KW-0812">Transmembrane</keyword>
<evidence type="ECO:0000256" key="1">
    <source>
        <dbReference type="SAM" id="Phobius"/>
    </source>
</evidence>
<dbReference type="Proteomes" id="UP000313645">
    <property type="component" value="Unassembled WGS sequence"/>
</dbReference>
<evidence type="ECO:0000313" key="3">
    <source>
        <dbReference type="Proteomes" id="UP000313645"/>
    </source>
</evidence>
<keyword evidence="1" id="KW-1133">Transmembrane helix</keyword>
<dbReference type="SUPFAM" id="SSF54523">
    <property type="entry name" value="Pili subunits"/>
    <property type="match status" value="1"/>
</dbReference>
<keyword evidence="3" id="KW-1185">Reference proteome</keyword>
<dbReference type="InterPro" id="IPR012902">
    <property type="entry name" value="N_methyl_site"/>
</dbReference>
<organism evidence="2 3">
    <name type="scientific">Marinobacter halodurans</name>
    <dbReference type="NCBI Taxonomy" id="2528979"/>
    <lineage>
        <taxon>Bacteria</taxon>
        <taxon>Pseudomonadati</taxon>
        <taxon>Pseudomonadota</taxon>
        <taxon>Gammaproteobacteria</taxon>
        <taxon>Pseudomonadales</taxon>
        <taxon>Marinobacteraceae</taxon>
        <taxon>Marinobacter</taxon>
    </lineage>
</organism>
<dbReference type="PANTHER" id="PTHR30093:SF47">
    <property type="entry name" value="TYPE IV PILUS NON-CORE MINOR PILIN PILE"/>
    <property type="match status" value="1"/>
</dbReference>
<dbReference type="Pfam" id="PF07963">
    <property type="entry name" value="N_methyl"/>
    <property type="match status" value="1"/>
</dbReference>
<proteinExistence type="predicted"/>
<accession>A0ABY1ZK54</accession>
<feature type="transmembrane region" description="Helical" evidence="1">
    <location>
        <begin position="12"/>
        <end position="33"/>
    </location>
</feature>
<protein>
    <submittedName>
        <fullName evidence="2">Prepilin-type N-terminal cleavage/methylation domain-containing protein</fullName>
    </submittedName>
</protein>
<dbReference type="NCBIfam" id="TIGR02532">
    <property type="entry name" value="IV_pilin_GFxxxE"/>
    <property type="match status" value="1"/>
</dbReference>
<dbReference type="InterPro" id="IPR045584">
    <property type="entry name" value="Pilin-like"/>
</dbReference>